<keyword evidence="1" id="KW-0433">Leucine-rich repeat</keyword>
<dbReference type="Proteomes" id="UP001221898">
    <property type="component" value="Unassembled WGS sequence"/>
</dbReference>
<keyword evidence="5" id="KW-1185">Reference proteome</keyword>
<dbReference type="Pfam" id="PF14484">
    <property type="entry name" value="FISNA"/>
    <property type="match status" value="1"/>
</dbReference>
<dbReference type="InterPro" id="IPR029495">
    <property type="entry name" value="NACHT-assoc"/>
</dbReference>
<dbReference type="InterPro" id="IPR051261">
    <property type="entry name" value="NLR"/>
</dbReference>
<evidence type="ECO:0000313" key="5">
    <source>
        <dbReference type="Proteomes" id="UP001221898"/>
    </source>
</evidence>
<protein>
    <recommendedName>
        <fullName evidence="3">FISNA domain-containing protein</fullName>
    </recommendedName>
</protein>
<reference evidence="4" key="1">
    <citation type="journal article" date="2023" name="Science">
        <title>Genome structures resolve the early diversification of teleost fishes.</title>
        <authorList>
            <person name="Parey E."/>
            <person name="Louis A."/>
            <person name="Montfort J."/>
            <person name="Bouchez O."/>
            <person name="Roques C."/>
            <person name="Iampietro C."/>
            <person name="Lluch J."/>
            <person name="Castinel A."/>
            <person name="Donnadieu C."/>
            <person name="Desvignes T."/>
            <person name="Floi Bucao C."/>
            <person name="Jouanno E."/>
            <person name="Wen M."/>
            <person name="Mejri S."/>
            <person name="Dirks R."/>
            <person name="Jansen H."/>
            <person name="Henkel C."/>
            <person name="Chen W.J."/>
            <person name="Zahm M."/>
            <person name="Cabau C."/>
            <person name="Klopp C."/>
            <person name="Thompson A.W."/>
            <person name="Robinson-Rechavi M."/>
            <person name="Braasch I."/>
            <person name="Lecointre G."/>
            <person name="Bobe J."/>
            <person name="Postlethwait J.H."/>
            <person name="Berthelot C."/>
            <person name="Roest Crollius H."/>
            <person name="Guiguen Y."/>
        </authorList>
    </citation>
    <scope>NUCLEOTIDE SEQUENCE</scope>
    <source>
        <strain evidence="4">NC1722</strain>
    </source>
</reference>
<keyword evidence="2" id="KW-0677">Repeat</keyword>
<evidence type="ECO:0000256" key="2">
    <source>
        <dbReference type="ARBA" id="ARBA00022737"/>
    </source>
</evidence>
<feature type="domain" description="FISNA" evidence="3">
    <location>
        <begin position="15"/>
        <end position="75"/>
    </location>
</feature>
<evidence type="ECO:0000259" key="3">
    <source>
        <dbReference type="SMART" id="SM01288"/>
    </source>
</evidence>
<dbReference type="EMBL" id="JAINUG010000370">
    <property type="protein sequence ID" value="KAJ8373192.1"/>
    <property type="molecule type" value="Genomic_DNA"/>
</dbReference>
<gene>
    <name evidence="4" type="ORF">AAFF_G00270250</name>
</gene>
<evidence type="ECO:0000313" key="4">
    <source>
        <dbReference type="EMBL" id="KAJ8373192.1"/>
    </source>
</evidence>
<dbReference type="AlphaFoldDB" id="A0AAD7RBD4"/>
<organism evidence="4 5">
    <name type="scientific">Aldrovandia affinis</name>
    <dbReference type="NCBI Taxonomy" id="143900"/>
    <lineage>
        <taxon>Eukaryota</taxon>
        <taxon>Metazoa</taxon>
        <taxon>Chordata</taxon>
        <taxon>Craniata</taxon>
        <taxon>Vertebrata</taxon>
        <taxon>Euteleostomi</taxon>
        <taxon>Actinopterygii</taxon>
        <taxon>Neopterygii</taxon>
        <taxon>Teleostei</taxon>
        <taxon>Notacanthiformes</taxon>
        <taxon>Halosauridae</taxon>
        <taxon>Aldrovandia</taxon>
    </lineage>
</organism>
<comment type="caution">
    <text evidence="4">The sequence shown here is derived from an EMBL/GenBank/DDBJ whole genome shotgun (WGS) entry which is preliminary data.</text>
</comment>
<evidence type="ECO:0000256" key="1">
    <source>
        <dbReference type="ARBA" id="ARBA00022614"/>
    </source>
</evidence>
<sequence>MENRAIECLRTAQEAFKSKLKTKFQSILEGIAKHGNPTLLNSIPTELYITEGDRERSGDLKGREESWVSQIRLPAQGE</sequence>
<dbReference type="SMART" id="SM01288">
    <property type="entry name" value="FISNA"/>
    <property type="match status" value="1"/>
</dbReference>
<proteinExistence type="predicted"/>
<accession>A0AAD7RBD4</accession>
<name>A0AAD7RBD4_9TELE</name>
<dbReference type="PANTHER" id="PTHR24106">
    <property type="entry name" value="NACHT, LRR AND CARD DOMAINS-CONTAINING"/>
    <property type="match status" value="1"/>
</dbReference>